<proteinExistence type="predicted"/>
<reference evidence="3 4" key="1">
    <citation type="submission" date="2019-02" db="EMBL/GenBank/DDBJ databases">
        <title>Deep-cultivation of Planctomycetes and their phenomic and genomic characterization uncovers novel biology.</title>
        <authorList>
            <person name="Wiegand S."/>
            <person name="Jogler M."/>
            <person name="Boedeker C."/>
            <person name="Pinto D."/>
            <person name="Vollmers J."/>
            <person name="Rivas-Marin E."/>
            <person name="Kohn T."/>
            <person name="Peeters S.H."/>
            <person name="Heuer A."/>
            <person name="Rast P."/>
            <person name="Oberbeckmann S."/>
            <person name="Bunk B."/>
            <person name="Jeske O."/>
            <person name="Meyerdierks A."/>
            <person name="Storesund J.E."/>
            <person name="Kallscheuer N."/>
            <person name="Luecker S."/>
            <person name="Lage O.M."/>
            <person name="Pohl T."/>
            <person name="Merkel B.J."/>
            <person name="Hornburger P."/>
            <person name="Mueller R.-W."/>
            <person name="Bruemmer F."/>
            <person name="Labrenz M."/>
            <person name="Spormann A.M."/>
            <person name="Op Den Camp H."/>
            <person name="Overmann J."/>
            <person name="Amann R."/>
            <person name="Jetten M.S.M."/>
            <person name="Mascher T."/>
            <person name="Medema M.H."/>
            <person name="Devos D.P."/>
            <person name="Kaster A.-K."/>
            <person name="Ovreas L."/>
            <person name="Rohde M."/>
            <person name="Galperin M.Y."/>
            <person name="Jogler C."/>
        </authorList>
    </citation>
    <scope>NUCLEOTIDE SEQUENCE [LARGE SCALE GENOMIC DNA]</scope>
    <source>
        <strain evidence="3 4">Pla22</strain>
    </source>
</reference>
<dbReference type="Proteomes" id="UP000316598">
    <property type="component" value="Unassembled WGS sequence"/>
</dbReference>
<dbReference type="GO" id="GO:0009103">
    <property type="term" value="P:lipopolysaccharide biosynthetic process"/>
    <property type="evidence" value="ECO:0007669"/>
    <property type="project" value="TreeGrafter"/>
</dbReference>
<gene>
    <name evidence="3" type="ORF">Pla22_48450</name>
</gene>
<dbReference type="OrthoDB" id="9802525at2"/>
<dbReference type="GO" id="GO:0016757">
    <property type="term" value="F:glycosyltransferase activity"/>
    <property type="evidence" value="ECO:0007669"/>
    <property type="project" value="InterPro"/>
</dbReference>
<name>A0A5C5WGI1_9BACT</name>
<accession>A0A5C5WGI1</accession>
<keyword evidence="1 3" id="KW-0808">Transferase</keyword>
<feature type="domain" description="Glycosyl transferase family 1" evidence="2">
    <location>
        <begin position="180"/>
        <end position="346"/>
    </location>
</feature>
<evidence type="ECO:0000259" key="2">
    <source>
        <dbReference type="Pfam" id="PF00534"/>
    </source>
</evidence>
<dbReference type="Pfam" id="PF00534">
    <property type="entry name" value="Glycos_transf_1"/>
    <property type="match status" value="1"/>
</dbReference>
<comment type="caution">
    <text evidence="3">The sequence shown here is derived from an EMBL/GenBank/DDBJ whole genome shotgun (WGS) entry which is preliminary data.</text>
</comment>
<dbReference type="CDD" id="cd03801">
    <property type="entry name" value="GT4_PimA-like"/>
    <property type="match status" value="1"/>
</dbReference>
<protein>
    <submittedName>
        <fullName evidence="3">Glycosyl transferases group 1</fullName>
    </submittedName>
</protein>
<dbReference type="SUPFAM" id="SSF53756">
    <property type="entry name" value="UDP-Glycosyltransferase/glycogen phosphorylase"/>
    <property type="match status" value="1"/>
</dbReference>
<evidence type="ECO:0000313" key="3">
    <source>
        <dbReference type="EMBL" id="TWT49647.1"/>
    </source>
</evidence>
<keyword evidence="4" id="KW-1185">Reference proteome</keyword>
<dbReference type="PANTHER" id="PTHR46401">
    <property type="entry name" value="GLYCOSYLTRANSFERASE WBBK-RELATED"/>
    <property type="match status" value="1"/>
</dbReference>
<organism evidence="3 4">
    <name type="scientific">Rubripirellula amarantea</name>
    <dbReference type="NCBI Taxonomy" id="2527999"/>
    <lineage>
        <taxon>Bacteria</taxon>
        <taxon>Pseudomonadati</taxon>
        <taxon>Planctomycetota</taxon>
        <taxon>Planctomycetia</taxon>
        <taxon>Pirellulales</taxon>
        <taxon>Pirellulaceae</taxon>
        <taxon>Rubripirellula</taxon>
    </lineage>
</organism>
<dbReference type="PANTHER" id="PTHR46401:SF2">
    <property type="entry name" value="GLYCOSYLTRANSFERASE WBBK-RELATED"/>
    <property type="match status" value="1"/>
</dbReference>
<dbReference type="Gene3D" id="3.40.50.2000">
    <property type="entry name" value="Glycogen Phosphorylase B"/>
    <property type="match status" value="2"/>
</dbReference>
<dbReference type="InterPro" id="IPR001296">
    <property type="entry name" value="Glyco_trans_1"/>
</dbReference>
<sequence>MTSPEKPIRVSVVAVMPGTKNGMTLMTQRIVDELRDRYRVRLCDVGRGYKKSNRIWLAKKAIQSIFSGLRIACWKANSGEYLYIPINSNAGLLYNAWQGIFARLRGFRVVVHHHGWSYLYGHDRRMAWLIRILGSQAVHVVACPEMLHELKTIYGTKFESAFVTPGIVGIDSDEATSLTKSEIQGRPLRLGMLSNLMITKGVGEAIDTFEEMRRRGADVELHLGGPIRGADAEERIAQAIARSEGRIIHHGPVYGDDKKAFYENLDVFLFPTLYRNESWGIVLNEALMAGVPVMTYRRGCTGYVVGGDGGLVIQRDENFAKLSSDLMEQWIANPDAYQVARQSAYRRGQELREEAEHQLSLFIDAFENGNWPVMPPCEQGIVPLQSVAARS</sequence>
<evidence type="ECO:0000256" key="1">
    <source>
        <dbReference type="ARBA" id="ARBA00022679"/>
    </source>
</evidence>
<dbReference type="AlphaFoldDB" id="A0A5C5WGI1"/>
<dbReference type="RefSeq" id="WP_146517157.1">
    <property type="nucleotide sequence ID" value="NZ_SJPI01000003.1"/>
</dbReference>
<dbReference type="EMBL" id="SJPI01000003">
    <property type="protein sequence ID" value="TWT49647.1"/>
    <property type="molecule type" value="Genomic_DNA"/>
</dbReference>
<evidence type="ECO:0000313" key="4">
    <source>
        <dbReference type="Proteomes" id="UP000316598"/>
    </source>
</evidence>